<dbReference type="VEuPathDB" id="VectorBase:LOC119179165"/>
<comment type="caution">
    <text evidence="2">The sequence shown here is derived from an EMBL/GenBank/DDBJ whole genome shotgun (WGS) entry which is preliminary data.</text>
</comment>
<proteinExistence type="predicted"/>
<feature type="compositionally biased region" description="Polar residues" evidence="1">
    <location>
        <begin position="185"/>
        <end position="201"/>
    </location>
</feature>
<name>A0A9J6DB65_RHIMP</name>
<sequence>MGAEAICHPYKPTVQVCKICRSTGHRTDVRPTPNANVCSKCGTCDPTQRHECALNCAICGEEHATGDKSCRKQLKNVAPRILRVETHRRQIECTYAEKDISQLEQHQQKPPRWFSSDREEAMLQNQQTSRSSSRSRSRSRSTSKTPQQRNISKPAEAPGKPNLKKTPSISWETSSTHARKEETAAATTGLSTEDVQNNQPNKILGTRVPRSAAKGNRQMPFAECSVYLRLRKGGRVTRTPSPLS</sequence>
<evidence type="ECO:0000313" key="2">
    <source>
        <dbReference type="EMBL" id="KAH8019209.1"/>
    </source>
</evidence>
<gene>
    <name evidence="2" type="ORF">HPB51_018192</name>
</gene>
<reference evidence="2" key="1">
    <citation type="journal article" date="2020" name="Cell">
        <title>Large-Scale Comparative Analyses of Tick Genomes Elucidate Their Genetic Diversity and Vector Capacities.</title>
        <authorList>
            <consortium name="Tick Genome and Microbiome Consortium (TIGMIC)"/>
            <person name="Jia N."/>
            <person name="Wang J."/>
            <person name="Shi W."/>
            <person name="Du L."/>
            <person name="Sun Y."/>
            <person name="Zhan W."/>
            <person name="Jiang J.F."/>
            <person name="Wang Q."/>
            <person name="Zhang B."/>
            <person name="Ji P."/>
            <person name="Bell-Sakyi L."/>
            <person name="Cui X.M."/>
            <person name="Yuan T.T."/>
            <person name="Jiang B.G."/>
            <person name="Yang W.F."/>
            <person name="Lam T.T."/>
            <person name="Chang Q.C."/>
            <person name="Ding S.J."/>
            <person name="Wang X.J."/>
            <person name="Zhu J.G."/>
            <person name="Ruan X.D."/>
            <person name="Zhao L."/>
            <person name="Wei J.T."/>
            <person name="Ye R.Z."/>
            <person name="Que T.C."/>
            <person name="Du C.H."/>
            <person name="Zhou Y.H."/>
            <person name="Cheng J.X."/>
            <person name="Dai P.F."/>
            <person name="Guo W.B."/>
            <person name="Han X.H."/>
            <person name="Huang E.J."/>
            <person name="Li L.F."/>
            <person name="Wei W."/>
            <person name="Gao Y.C."/>
            <person name="Liu J.Z."/>
            <person name="Shao H.Z."/>
            <person name="Wang X."/>
            <person name="Wang C.C."/>
            <person name="Yang T.C."/>
            <person name="Huo Q.B."/>
            <person name="Li W."/>
            <person name="Chen H.Y."/>
            <person name="Chen S.E."/>
            <person name="Zhou L.G."/>
            <person name="Ni X.B."/>
            <person name="Tian J.H."/>
            <person name="Sheng Y."/>
            <person name="Liu T."/>
            <person name="Pan Y.S."/>
            <person name="Xia L.Y."/>
            <person name="Li J."/>
            <person name="Zhao F."/>
            <person name="Cao W.C."/>
        </authorList>
    </citation>
    <scope>NUCLEOTIDE SEQUENCE</scope>
    <source>
        <strain evidence="2">Rmic-2018</strain>
    </source>
</reference>
<keyword evidence="3" id="KW-1185">Reference proteome</keyword>
<dbReference type="Proteomes" id="UP000821866">
    <property type="component" value="Chromosome 8"/>
</dbReference>
<reference evidence="2" key="2">
    <citation type="submission" date="2021-09" db="EMBL/GenBank/DDBJ databases">
        <authorList>
            <person name="Jia N."/>
            <person name="Wang J."/>
            <person name="Shi W."/>
            <person name="Du L."/>
            <person name="Sun Y."/>
            <person name="Zhan W."/>
            <person name="Jiang J."/>
            <person name="Wang Q."/>
            <person name="Zhang B."/>
            <person name="Ji P."/>
            <person name="Sakyi L.B."/>
            <person name="Cui X."/>
            <person name="Yuan T."/>
            <person name="Jiang B."/>
            <person name="Yang W."/>
            <person name="Lam T.T.-Y."/>
            <person name="Chang Q."/>
            <person name="Ding S."/>
            <person name="Wang X."/>
            <person name="Zhu J."/>
            <person name="Ruan X."/>
            <person name="Zhao L."/>
            <person name="Wei J."/>
            <person name="Que T."/>
            <person name="Du C."/>
            <person name="Cheng J."/>
            <person name="Dai P."/>
            <person name="Han X."/>
            <person name="Huang E."/>
            <person name="Gao Y."/>
            <person name="Liu J."/>
            <person name="Shao H."/>
            <person name="Ye R."/>
            <person name="Li L."/>
            <person name="Wei W."/>
            <person name="Wang X."/>
            <person name="Wang C."/>
            <person name="Huo Q."/>
            <person name="Li W."/>
            <person name="Guo W."/>
            <person name="Chen H."/>
            <person name="Chen S."/>
            <person name="Zhou L."/>
            <person name="Zhou L."/>
            <person name="Ni X."/>
            <person name="Tian J."/>
            <person name="Zhou Y."/>
            <person name="Sheng Y."/>
            <person name="Liu T."/>
            <person name="Pan Y."/>
            <person name="Xia L."/>
            <person name="Li J."/>
            <person name="Zhao F."/>
            <person name="Cao W."/>
        </authorList>
    </citation>
    <scope>NUCLEOTIDE SEQUENCE</scope>
    <source>
        <strain evidence="2">Rmic-2018</strain>
        <tissue evidence="2">Larvae</tissue>
    </source>
</reference>
<dbReference type="EMBL" id="JABSTU010000010">
    <property type="protein sequence ID" value="KAH8019209.1"/>
    <property type="molecule type" value="Genomic_DNA"/>
</dbReference>
<evidence type="ECO:0000313" key="3">
    <source>
        <dbReference type="Proteomes" id="UP000821866"/>
    </source>
</evidence>
<accession>A0A9J6DB65</accession>
<organism evidence="2 3">
    <name type="scientific">Rhipicephalus microplus</name>
    <name type="common">Cattle tick</name>
    <name type="synonym">Boophilus microplus</name>
    <dbReference type="NCBI Taxonomy" id="6941"/>
    <lineage>
        <taxon>Eukaryota</taxon>
        <taxon>Metazoa</taxon>
        <taxon>Ecdysozoa</taxon>
        <taxon>Arthropoda</taxon>
        <taxon>Chelicerata</taxon>
        <taxon>Arachnida</taxon>
        <taxon>Acari</taxon>
        <taxon>Parasitiformes</taxon>
        <taxon>Ixodida</taxon>
        <taxon>Ixodoidea</taxon>
        <taxon>Ixodidae</taxon>
        <taxon>Rhipicephalinae</taxon>
        <taxon>Rhipicephalus</taxon>
        <taxon>Boophilus</taxon>
    </lineage>
</organism>
<feature type="compositionally biased region" description="Polar residues" evidence="1">
    <location>
        <begin position="165"/>
        <end position="176"/>
    </location>
</feature>
<protein>
    <submittedName>
        <fullName evidence="2">Uncharacterized protein</fullName>
    </submittedName>
</protein>
<evidence type="ECO:0000256" key="1">
    <source>
        <dbReference type="SAM" id="MobiDB-lite"/>
    </source>
</evidence>
<dbReference type="AlphaFoldDB" id="A0A9J6DB65"/>
<feature type="region of interest" description="Disordered" evidence="1">
    <location>
        <begin position="102"/>
        <end position="203"/>
    </location>
</feature>